<dbReference type="AlphaFoldDB" id="D5VTJ9"/>
<dbReference type="STRING" id="573063.Metin_1250"/>
<name>D5VTJ9_METIM</name>
<feature type="transmembrane region" description="Helical" evidence="2">
    <location>
        <begin position="446"/>
        <end position="465"/>
    </location>
</feature>
<keyword evidence="4" id="KW-1185">Reference proteome</keyword>
<feature type="coiled-coil region" evidence="1">
    <location>
        <begin position="112"/>
        <end position="149"/>
    </location>
</feature>
<evidence type="ECO:0008006" key="5">
    <source>
        <dbReference type="Google" id="ProtNLM"/>
    </source>
</evidence>
<keyword evidence="2" id="KW-0472">Membrane</keyword>
<dbReference type="KEGG" id="mif:Metin_1250"/>
<evidence type="ECO:0000313" key="4">
    <source>
        <dbReference type="Proteomes" id="UP000002061"/>
    </source>
</evidence>
<proteinExistence type="predicted"/>
<organism evidence="3 4">
    <name type="scientific">Methanocaldococcus infernus (strain DSM 11812 / JCM 15783 / ME)</name>
    <dbReference type="NCBI Taxonomy" id="573063"/>
    <lineage>
        <taxon>Archaea</taxon>
        <taxon>Methanobacteriati</taxon>
        <taxon>Methanobacteriota</taxon>
        <taxon>Methanomada group</taxon>
        <taxon>Methanococci</taxon>
        <taxon>Methanococcales</taxon>
        <taxon>Methanocaldococcaceae</taxon>
        <taxon>Methanocaldococcus</taxon>
    </lineage>
</organism>
<keyword evidence="2" id="KW-1133">Transmembrane helix</keyword>
<keyword evidence="1" id="KW-0175">Coiled coil</keyword>
<sequence>MLCLLTLLMLLGSVFGKVINTENIVEDDSFTYKYFSNVINKYEQVFNLILNNDNSYINISKGLYYNLTALKNEVLYYKMSNITSPVTYIIPPFYDFSNDLYLLCEINNKFKKEKTLEDLERLKILINNLENYIKEIESIQLKKENETLKFDTENLKYLIEIYKMKFFKKRLVYNGTLKIFISKEDPIIYEKVKIFGLADNGSIVIYIKNLRSNISEKHTLEVKNNTFSLYYSFKDLSAYMIYAKQNNKTSNILYIKTSRIPTFIYTEEKFKGYVNLPLNISGYILDYFGNKVDGKIYFLNESYRVENGLFSISIVFNKTFNETFLIKFSPSNHIYKNSTKYIKIDIKKIPLFISIYTKTNTNKIRVHEPLTIYGNITSIINVSNIPVYIIVDNKTYKKIEVNSRFSFNISFNSSGNHTLYVYFPGNNIYERSKSNIITINVEEPNYLAFAIVSIITISLIGFYYLRYRKDKIPENKEHVEEEKDKYNFIPRDVEKAYKLIFEFLTDKYNLPKTLTPRELLQKIKHLDKNIYEKLDFITRVYEHSIYGKQKLDNSIVEKYFKDIENILKSENNEKNT</sequence>
<dbReference type="EMBL" id="CP002009">
    <property type="protein sequence ID" value="ADG13902.1"/>
    <property type="molecule type" value="Genomic_DNA"/>
</dbReference>
<dbReference type="Proteomes" id="UP000002061">
    <property type="component" value="Chromosome"/>
</dbReference>
<keyword evidence="2" id="KW-0812">Transmembrane</keyword>
<dbReference type="HOGENOM" id="CLU_028321_0_0_2"/>
<evidence type="ECO:0000256" key="1">
    <source>
        <dbReference type="SAM" id="Coils"/>
    </source>
</evidence>
<reference evidence="3" key="1">
    <citation type="submission" date="2010-04" db="EMBL/GenBank/DDBJ databases">
        <title>Complete sequence of Methanocaldococcus infernus ME.</title>
        <authorList>
            <consortium name="US DOE Joint Genome Institute"/>
            <person name="Lucas S."/>
            <person name="Copeland A."/>
            <person name="Lapidus A."/>
            <person name="Cheng J.-F."/>
            <person name="Bruce D."/>
            <person name="Goodwin L."/>
            <person name="Pitluck S."/>
            <person name="Munk A.C."/>
            <person name="Detter J.C."/>
            <person name="Han C."/>
            <person name="Tapia R."/>
            <person name="Land M."/>
            <person name="Hauser L."/>
            <person name="Kyrpides N."/>
            <person name="Mikhailova N."/>
            <person name="Sieprawska-Lupa M."/>
            <person name="Whitman W.B."/>
            <person name="Woyke T."/>
        </authorList>
    </citation>
    <scope>NUCLEOTIDE SEQUENCE [LARGE SCALE GENOMIC DNA]</scope>
    <source>
        <strain evidence="3">ME</strain>
    </source>
</reference>
<protein>
    <recommendedName>
        <fullName evidence="5">DUF4129 domain-containing protein</fullName>
    </recommendedName>
</protein>
<evidence type="ECO:0000313" key="3">
    <source>
        <dbReference type="EMBL" id="ADG13902.1"/>
    </source>
</evidence>
<evidence type="ECO:0000256" key="2">
    <source>
        <dbReference type="SAM" id="Phobius"/>
    </source>
</evidence>
<gene>
    <name evidence="3" type="ordered locus">Metin_1250</name>
</gene>
<accession>D5VTJ9</accession>
<dbReference type="eggNOG" id="arCOG02487">
    <property type="taxonomic scope" value="Archaea"/>
</dbReference>